<dbReference type="PANTHER" id="PTHR31279:SF58">
    <property type="entry name" value="PROTEIN EXORDIUM-LIKE 2"/>
    <property type="match status" value="1"/>
</dbReference>
<dbReference type="PANTHER" id="PTHR31279">
    <property type="entry name" value="PROTEIN EXORDIUM-LIKE 5"/>
    <property type="match status" value="1"/>
</dbReference>
<evidence type="ECO:0000313" key="7">
    <source>
        <dbReference type="Proteomes" id="UP001281410"/>
    </source>
</evidence>
<gene>
    <name evidence="6" type="ORF">Dsin_025490</name>
</gene>
<evidence type="ECO:0000256" key="2">
    <source>
        <dbReference type="ARBA" id="ARBA00022523"/>
    </source>
</evidence>
<evidence type="ECO:0000256" key="3">
    <source>
        <dbReference type="ARBA" id="ARBA00022525"/>
    </source>
</evidence>
<evidence type="ECO:0000256" key="1">
    <source>
        <dbReference type="ARBA" id="ARBA00004271"/>
    </source>
</evidence>
<name>A0AAD9ZVR4_9ROSI</name>
<dbReference type="EMBL" id="JANJYJ010000008">
    <property type="protein sequence ID" value="KAK3194180.1"/>
    <property type="molecule type" value="Genomic_DNA"/>
</dbReference>
<dbReference type="Proteomes" id="UP001281410">
    <property type="component" value="Unassembled WGS sequence"/>
</dbReference>
<sequence length="337" mass="36461">MNISRFMFVMGIQVICTHLSNMYGEITLYDFNFSPICSKAQRIRNSIYLSSSDPPSTKFTYPRWCSLTKQKTINVFLLWYGAFSPKDRATVNDFFASFDTDTRQEPTVSTWWKAISSYKDKAGNTVPATVKVVKQLDDGAYSLGKNLKRAQIANYIQSKTTSKAFPLDSNGVYFVLTAKDVKVERFCMGSCGFHDSISVVPGMGRVVYSHVGDPSVQCPGLCAWPYAVPAYGPPGRPLVAPNGVGADGMIMNIATVLAGAATNPFKTGYYQGDASAPLEAVTACPGIFGAGAYPGYPGELKVDKGSKASYNAFSASGGKFLLPAIWDPMSSQCKVIA</sequence>
<keyword evidence="4" id="KW-0732">Signal</keyword>
<dbReference type="AlphaFoldDB" id="A0AAD9ZVR4"/>
<keyword evidence="7" id="KW-1185">Reference proteome</keyword>
<proteinExistence type="inferred from homology"/>
<protein>
    <submittedName>
        <fullName evidence="6">Uncharacterized protein</fullName>
    </submittedName>
</protein>
<comment type="caution">
    <text evidence="6">The sequence shown here is derived from an EMBL/GenBank/DDBJ whole genome shotgun (WGS) entry which is preliminary data.</text>
</comment>
<keyword evidence="3" id="KW-0964">Secreted</keyword>
<comment type="similarity">
    <text evidence="5">Belongs to the EXORDIUM family.</text>
</comment>
<accession>A0AAD9ZVR4</accession>
<evidence type="ECO:0000256" key="5">
    <source>
        <dbReference type="ARBA" id="ARBA00023591"/>
    </source>
</evidence>
<organism evidence="6 7">
    <name type="scientific">Dipteronia sinensis</name>
    <dbReference type="NCBI Taxonomy" id="43782"/>
    <lineage>
        <taxon>Eukaryota</taxon>
        <taxon>Viridiplantae</taxon>
        <taxon>Streptophyta</taxon>
        <taxon>Embryophyta</taxon>
        <taxon>Tracheophyta</taxon>
        <taxon>Spermatophyta</taxon>
        <taxon>Magnoliopsida</taxon>
        <taxon>eudicotyledons</taxon>
        <taxon>Gunneridae</taxon>
        <taxon>Pentapetalae</taxon>
        <taxon>rosids</taxon>
        <taxon>malvids</taxon>
        <taxon>Sapindales</taxon>
        <taxon>Sapindaceae</taxon>
        <taxon>Hippocastanoideae</taxon>
        <taxon>Acereae</taxon>
        <taxon>Dipteronia</taxon>
    </lineage>
</organism>
<comment type="subcellular location">
    <subcellularLocation>
        <location evidence="1">Secreted</location>
        <location evidence="1">Extracellular space</location>
        <location evidence="1">Apoplast</location>
    </subcellularLocation>
</comment>
<dbReference type="Pfam" id="PF04674">
    <property type="entry name" value="Phi_1"/>
    <property type="match status" value="1"/>
</dbReference>
<reference evidence="6" key="1">
    <citation type="journal article" date="2023" name="Plant J.">
        <title>Genome sequences and population genomics provide insights into the demographic history, inbreeding, and mutation load of two 'living fossil' tree species of Dipteronia.</title>
        <authorList>
            <person name="Feng Y."/>
            <person name="Comes H.P."/>
            <person name="Chen J."/>
            <person name="Zhu S."/>
            <person name="Lu R."/>
            <person name="Zhang X."/>
            <person name="Li P."/>
            <person name="Qiu J."/>
            <person name="Olsen K.M."/>
            <person name="Qiu Y."/>
        </authorList>
    </citation>
    <scope>NUCLEOTIDE SEQUENCE</scope>
    <source>
        <strain evidence="6">NBL</strain>
    </source>
</reference>
<dbReference type="GO" id="GO:0048046">
    <property type="term" value="C:apoplast"/>
    <property type="evidence" value="ECO:0007669"/>
    <property type="project" value="UniProtKB-SubCell"/>
</dbReference>
<evidence type="ECO:0000313" key="6">
    <source>
        <dbReference type="EMBL" id="KAK3194180.1"/>
    </source>
</evidence>
<keyword evidence="2" id="KW-0052">Apoplast</keyword>
<dbReference type="InterPro" id="IPR006766">
    <property type="entry name" value="EXORDIUM-like"/>
</dbReference>
<evidence type="ECO:0000256" key="4">
    <source>
        <dbReference type="ARBA" id="ARBA00022729"/>
    </source>
</evidence>